<dbReference type="Proteomes" id="UP000694415">
    <property type="component" value="Unplaced"/>
</dbReference>
<dbReference type="GO" id="GO:0042802">
    <property type="term" value="F:identical protein binding"/>
    <property type="evidence" value="ECO:0007669"/>
    <property type="project" value="Ensembl"/>
</dbReference>
<evidence type="ECO:0000256" key="9">
    <source>
        <dbReference type="ARBA" id="ARBA00023242"/>
    </source>
</evidence>
<dbReference type="GO" id="GO:0070936">
    <property type="term" value="P:protein K48-linked ubiquitination"/>
    <property type="evidence" value="ECO:0007669"/>
    <property type="project" value="Ensembl"/>
</dbReference>
<evidence type="ECO:0000256" key="5">
    <source>
        <dbReference type="ARBA" id="ARBA00022490"/>
    </source>
</evidence>
<reference evidence="14" key="1">
    <citation type="submission" date="2025-05" db="UniProtKB">
        <authorList>
            <consortium name="Ensembl"/>
        </authorList>
    </citation>
    <scope>IDENTIFICATION</scope>
</reference>
<dbReference type="GO" id="GO:1901224">
    <property type="term" value="P:positive regulation of non-canonical NF-kappaB signal transduction"/>
    <property type="evidence" value="ECO:0007669"/>
    <property type="project" value="Ensembl"/>
</dbReference>
<dbReference type="GeneTree" id="ENSGT00530000063686"/>
<feature type="coiled-coil region" evidence="10">
    <location>
        <begin position="31"/>
        <end position="65"/>
    </location>
</feature>
<dbReference type="GO" id="GO:0032687">
    <property type="term" value="P:negative regulation of interferon-alpha production"/>
    <property type="evidence" value="ECO:0007669"/>
    <property type="project" value="Ensembl"/>
</dbReference>
<evidence type="ECO:0000313" key="14">
    <source>
        <dbReference type="Ensembl" id="ENSMSIP00000012161.1"/>
    </source>
</evidence>
<dbReference type="InterPro" id="IPR009909">
    <property type="entry name" value="Nmi/IFP35_dom"/>
</dbReference>
<protein>
    <submittedName>
        <fullName evidence="14">N-myc (and STAT) interactor</fullName>
    </submittedName>
</protein>
<dbReference type="InterPro" id="IPR012677">
    <property type="entry name" value="Nucleotide-bd_a/b_plait_sf"/>
</dbReference>
<keyword evidence="7" id="KW-0399">Innate immunity</keyword>
<dbReference type="GO" id="GO:0034142">
    <property type="term" value="P:toll-like receptor 4 signaling pathway"/>
    <property type="evidence" value="ECO:0007669"/>
    <property type="project" value="Ensembl"/>
</dbReference>
<comment type="subcellular location">
    <subcellularLocation>
        <location evidence="2">Cytoplasm</location>
    </subcellularLocation>
    <subcellularLocation>
        <location evidence="1">Nucleus</location>
    </subcellularLocation>
    <subcellularLocation>
        <location evidence="3">Secreted</location>
    </subcellularLocation>
</comment>
<evidence type="ECO:0000256" key="3">
    <source>
        <dbReference type="ARBA" id="ARBA00004613"/>
    </source>
</evidence>
<evidence type="ECO:0000256" key="6">
    <source>
        <dbReference type="ARBA" id="ARBA00022525"/>
    </source>
</evidence>
<sequence length="314" mass="35334">MDADKDNIKQACDERSAEMDDMRGEQSMGLVHEIMSENKELDEEIKKLEAELQSDAREFQIKENVPEKKLKLTSVESPEDGCHFSNSSCSFQVSSQILYELQKGQALITFEKEEVAQNVISMGNHVVQMEGTPVKVSAHPVPLNTGVRFQVHVDISKMKINVTGIPDELSEEQTRDKLELSFCKSRNGGGEVESVDYDRKSRSAVITFVETGVADKILKKKTYPLYMNQKCHSVAVSPCIERRLEKYQVFSAVSKKTVLLTGLEGIRIDEETGEDLLNIHFQRKNNGGGEVEVVKCSLDQSFAAYFKEEARETI</sequence>
<evidence type="ECO:0000259" key="13">
    <source>
        <dbReference type="Pfam" id="PF07334"/>
    </source>
</evidence>
<keyword evidence="15" id="KW-1185">Reference proteome</keyword>
<evidence type="ECO:0000256" key="7">
    <source>
        <dbReference type="ARBA" id="ARBA00022588"/>
    </source>
</evidence>
<evidence type="ECO:0000256" key="4">
    <source>
        <dbReference type="ARBA" id="ARBA00010081"/>
    </source>
</evidence>
<dbReference type="AlphaFoldDB" id="A0A8C6GUV0"/>
<organism evidence="14 15">
    <name type="scientific">Mus spicilegus</name>
    <name type="common">Mound-building mouse</name>
    <dbReference type="NCBI Taxonomy" id="10103"/>
    <lineage>
        <taxon>Eukaryota</taxon>
        <taxon>Metazoa</taxon>
        <taxon>Chordata</taxon>
        <taxon>Craniata</taxon>
        <taxon>Vertebrata</taxon>
        <taxon>Euteleostomi</taxon>
        <taxon>Mammalia</taxon>
        <taxon>Eutheria</taxon>
        <taxon>Euarchontoglires</taxon>
        <taxon>Glires</taxon>
        <taxon>Rodentia</taxon>
        <taxon>Myomorpha</taxon>
        <taxon>Muroidea</taxon>
        <taxon>Muridae</taxon>
        <taxon>Murinae</taxon>
        <taxon>Mus</taxon>
        <taxon>Mus</taxon>
    </lineage>
</organism>
<evidence type="ECO:0000256" key="8">
    <source>
        <dbReference type="ARBA" id="ARBA00022859"/>
    </source>
</evidence>
<dbReference type="PANTHER" id="PTHR15225:SF4">
    <property type="entry name" value="N-MYC-INTERACTOR"/>
    <property type="match status" value="1"/>
</dbReference>
<dbReference type="GO" id="GO:0008285">
    <property type="term" value="P:negative regulation of cell population proliferation"/>
    <property type="evidence" value="ECO:0007669"/>
    <property type="project" value="Ensembl"/>
</dbReference>
<dbReference type="Pfam" id="PF07334">
    <property type="entry name" value="IFP_35_N"/>
    <property type="match status" value="1"/>
</dbReference>
<dbReference type="GO" id="GO:0005829">
    <property type="term" value="C:cytosol"/>
    <property type="evidence" value="ECO:0007669"/>
    <property type="project" value="Ensembl"/>
</dbReference>
<dbReference type="FunFam" id="3.30.70.330:FF:000300">
    <property type="entry name" value="Interferon-induced protein 35"/>
    <property type="match status" value="1"/>
</dbReference>
<dbReference type="InterPro" id="IPR035979">
    <property type="entry name" value="RBD_domain_sf"/>
</dbReference>
<dbReference type="GO" id="GO:1901223">
    <property type="term" value="P:negative regulation of non-canonical NF-kappaB signal transduction"/>
    <property type="evidence" value="ECO:0007669"/>
    <property type="project" value="Ensembl"/>
</dbReference>
<dbReference type="InterPro" id="IPR009938">
    <property type="entry name" value="Nmi/IFP35_N"/>
</dbReference>
<dbReference type="GO" id="GO:0009615">
    <property type="term" value="P:response to virus"/>
    <property type="evidence" value="ECO:0007669"/>
    <property type="project" value="Ensembl"/>
</dbReference>
<dbReference type="GO" id="GO:0005615">
    <property type="term" value="C:extracellular space"/>
    <property type="evidence" value="ECO:0007669"/>
    <property type="project" value="Ensembl"/>
</dbReference>
<evidence type="ECO:0000313" key="15">
    <source>
        <dbReference type="Proteomes" id="UP000694415"/>
    </source>
</evidence>
<dbReference type="Ensembl" id="ENSMSIT00000015430.1">
    <property type="protein sequence ID" value="ENSMSIP00000012148.1"/>
    <property type="gene ID" value="ENSMSIG00000010569.1"/>
</dbReference>
<evidence type="ECO:0000256" key="10">
    <source>
        <dbReference type="SAM" id="Coils"/>
    </source>
</evidence>
<keyword evidence="10" id="KW-0175">Coiled coil</keyword>
<dbReference type="GO" id="GO:0050729">
    <property type="term" value="P:positive regulation of inflammatory response"/>
    <property type="evidence" value="ECO:0007669"/>
    <property type="project" value="Ensembl"/>
</dbReference>
<dbReference type="Pfam" id="PF07292">
    <property type="entry name" value="NID"/>
    <property type="match status" value="2"/>
</dbReference>
<dbReference type="GO" id="GO:0045087">
    <property type="term" value="P:innate immune response"/>
    <property type="evidence" value="ECO:0007669"/>
    <property type="project" value="UniProtKB-KW"/>
</dbReference>
<dbReference type="PANTHER" id="PTHR15225">
    <property type="entry name" value="INTERFERON-INDUCED PROTEIN 35/NMI N-MYC/STAT INTERACTING PROTEIN"/>
    <property type="match status" value="1"/>
</dbReference>
<keyword evidence="8" id="KW-0391">Immunity</keyword>
<evidence type="ECO:0000256" key="1">
    <source>
        <dbReference type="ARBA" id="ARBA00004123"/>
    </source>
</evidence>
<dbReference type="GO" id="GO:0016020">
    <property type="term" value="C:membrane"/>
    <property type="evidence" value="ECO:0007669"/>
    <property type="project" value="Ensembl"/>
</dbReference>
<dbReference type="GO" id="GO:0032688">
    <property type="term" value="P:negative regulation of interferon-beta production"/>
    <property type="evidence" value="ECO:0007669"/>
    <property type="project" value="Ensembl"/>
</dbReference>
<evidence type="ECO:0000256" key="2">
    <source>
        <dbReference type="ARBA" id="ARBA00004496"/>
    </source>
</evidence>
<evidence type="ECO:0000256" key="11">
    <source>
        <dbReference type="SAM" id="MobiDB-lite"/>
    </source>
</evidence>
<dbReference type="GO" id="GO:0045824">
    <property type="term" value="P:negative regulation of innate immune response"/>
    <property type="evidence" value="ECO:0007669"/>
    <property type="project" value="Ensembl"/>
</dbReference>
<name>A0A8C6GUV0_MUSSI</name>
<dbReference type="GO" id="GO:0005654">
    <property type="term" value="C:nucleoplasm"/>
    <property type="evidence" value="ECO:0007669"/>
    <property type="project" value="Ensembl"/>
</dbReference>
<dbReference type="GO" id="GO:0002281">
    <property type="term" value="P:macrophage activation involved in immune response"/>
    <property type="evidence" value="ECO:0007669"/>
    <property type="project" value="Ensembl"/>
</dbReference>
<feature type="domain" description="Nmi/IFP 35" evidence="13">
    <location>
        <begin position="30"/>
        <end position="105"/>
    </location>
</feature>
<evidence type="ECO:0000259" key="12">
    <source>
        <dbReference type="Pfam" id="PF07292"/>
    </source>
</evidence>
<keyword evidence="9" id="KW-0539">Nucleus</keyword>
<dbReference type="GO" id="GO:1902524">
    <property type="term" value="P:positive regulation of protein K48-linked ubiquitination"/>
    <property type="evidence" value="ECO:0007669"/>
    <property type="project" value="Ensembl"/>
</dbReference>
<keyword evidence="6" id="KW-0964">Secreted</keyword>
<feature type="domain" description="NID" evidence="12">
    <location>
        <begin position="106"/>
        <end position="194"/>
    </location>
</feature>
<dbReference type="SUPFAM" id="SSF54928">
    <property type="entry name" value="RNA-binding domain, RBD"/>
    <property type="match status" value="1"/>
</dbReference>
<dbReference type="CDD" id="cd12544">
    <property type="entry name" value="RRM_NMI"/>
    <property type="match status" value="1"/>
</dbReference>
<accession>A0A8C6GUV0</accession>
<dbReference type="Ensembl" id="ENSMSIT00000015444.1">
    <property type="protein sequence ID" value="ENSMSIP00000012161.1"/>
    <property type="gene ID" value="ENSMSIG00000010569.1"/>
</dbReference>
<dbReference type="GO" id="GO:0003676">
    <property type="term" value="F:nucleic acid binding"/>
    <property type="evidence" value="ECO:0007669"/>
    <property type="project" value="InterPro"/>
</dbReference>
<proteinExistence type="inferred from homology"/>
<feature type="domain" description="NID" evidence="12">
    <location>
        <begin position="204"/>
        <end position="293"/>
    </location>
</feature>
<keyword evidence="5" id="KW-0963">Cytoplasm</keyword>
<comment type="similarity">
    <text evidence="4">Belongs to the NMI family.</text>
</comment>
<dbReference type="Gene3D" id="3.30.70.330">
    <property type="match status" value="2"/>
</dbReference>
<feature type="region of interest" description="Disordered" evidence="11">
    <location>
        <begin position="1"/>
        <end position="24"/>
    </location>
</feature>